<evidence type="ECO:0000313" key="2">
    <source>
        <dbReference type="EMBL" id="SCX98600.1"/>
    </source>
</evidence>
<dbReference type="AlphaFoldDB" id="A0A1G5C8G8"/>
<keyword evidence="1" id="KW-0732">Signal</keyword>
<protein>
    <recommendedName>
        <fullName evidence="4">Cell surface protein</fullName>
    </recommendedName>
</protein>
<dbReference type="OrthoDB" id="9948619at2"/>
<dbReference type="PROSITE" id="PS51257">
    <property type="entry name" value="PROKAR_LIPOPROTEIN"/>
    <property type="match status" value="1"/>
</dbReference>
<reference evidence="3" key="1">
    <citation type="submission" date="2016-10" db="EMBL/GenBank/DDBJ databases">
        <authorList>
            <person name="Varghese N."/>
            <person name="Submissions S."/>
        </authorList>
    </citation>
    <scope>NUCLEOTIDE SEQUENCE [LARGE SCALE GENOMIC DNA]</scope>
    <source>
        <strain evidence="3">XBD2006</strain>
    </source>
</reference>
<dbReference type="RefSeq" id="WP_074461703.1">
    <property type="nucleotide sequence ID" value="NZ_FMUR01000006.1"/>
</dbReference>
<keyword evidence="3" id="KW-1185">Reference proteome</keyword>
<name>A0A1G5C8G8_9FIRM</name>
<organism evidence="2 3">
    <name type="scientific">Butyrivibrio hungatei</name>
    <dbReference type="NCBI Taxonomy" id="185008"/>
    <lineage>
        <taxon>Bacteria</taxon>
        <taxon>Bacillati</taxon>
        <taxon>Bacillota</taxon>
        <taxon>Clostridia</taxon>
        <taxon>Lachnospirales</taxon>
        <taxon>Lachnospiraceae</taxon>
        <taxon>Butyrivibrio</taxon>
    </lineage>
</organism>
<proteinExistence type="predicted"/>
<feature type="signal peptide" evidence="1">
    <location>
        <begin position="1"/>
        <end position="28"/>
    </location>
</feature>
<sequence>MSAKRIRKLLTVVLTTSMVLGCTITAFADTTIDGKGDYEGGAIQYPVMSITLPTIGEHDYDYIADPNGLIAATSAAHYGGATFNGTTGVFFKTVDADGDTKATYTDKSKAFTVTSQNARDVDVTVKLEQKTAGSDIIEYSNSATFENTDKANKLYLAVTDGAAQDPKTAALSSAAAATLTTTVPGIPANYEKKWDQDKGYEYEVKTQNLADWNTCSYNLAGALNKNATWEDGVNFPVIKVTWSYAEHKDGPSASPVSMSTAVKSATISGVASEATLKSAKVIKVDDSAVVLTVSTQYTYTNNVFAIVTGKEVLLDATKYKKFILTYSDNTVVEIPIVAAD</sequence>
<evidence type="ECO:0008006" key="4">
    <source>
        <dbReference type="Google" id="ProtNLM"/>
    </source>
</evidence>
<dbReference type="Proteomes" id="UP000183047">
    <property type="component" value="Unassembled WGS sequence"/>
</dbReference>
<dbReference type="EMBL" id="FMUR01000006">
    <property type="protein sequence ID" value="SCX98600.1"/>
    <property type="molecule type" value="Genomic_DNA"/>
</dbReference>
<gene>
    <name evidence="2" type="ORF">SAMN02910451_00969</name>
</gene>
<evidence type="ECO:0000256" key="1">
    <source>
        <dbReference type="SAM" id="SignalP"/>
    </source>
</evidence>
<accession>A0A1G5C8G8</accession>
<feature type="chain" id="PRO_5010230570" description="Cell surface protein" evidence="1">
    <location>
        <begin position="29"/>
        <end position="340"/>
    </location>
</feature>
<evidence type="ECO:0000313" key="3">
    <source>
        <dbReference type="Proteomes" id="UP000183047"/>
    </source>
</evidence>